<reference evidence="1 2" key="1">
    <citation type="submission" date="2017-02" db="EMBL/GenBank/DDBJ databases">
        <authorList>
            <person name="Peterson S.W."/>
        </authorList>
    </citation>
    <scope>NUCLEOTIDE SEQUENCE [LARGE SCALE GENOMIC DNA]</scope>
    <source>
        <strain evidence="1 2">DSM 25262</strain>
    </source>
</reference>
<proteinExistence type="predicted"/>
<dbReference type="AlphaFoldDB" id="A0A1T5M8M0"/>
<name>A0A1T5M8M0_9BACT</name>
<sequence>MKSRGGIKMEYQVLPATKINIMKSLYTLVLLTIICSCCKNNDRKNKDNNQWNSKFEGNASIDDIHKDVKEIAIESDFCVIFCIRDNINHGWYKIFSLKGDNWEKIDIQQNVMDEEQMRKDPGYYIARDITTRKLCKLEEANSFLSKLKSYGLFELPEEKILFKKCKDSGIADIGSTYIDIVSGNKVRSLKYSGVYECLDGQRENIYKIEELFKKEWLPDSLMH</sequence>
<dbReference type="Proteomes" id="UP000190961">
    <property type="component" value="Unassembled WGS sequence"/>
</dbReference>
<accession>A0A1T5M8M0</accession>
<gene>
    <name evidence="1" type="ORF">SAMN05660236_4705</name>
</gene>
<organism evidence="1 2">
    <name type="scientific">Ohtaekwangia koreensis</name>
    <dbReference type="NCBI Taxonomy" id="688867"/>
    <lineage>
        <taxon>Bacteria</taxon>
        <taxon>Pseudomonadati</taxon>
        <taxon>Bacteroidota</taxon>
        <taxon>Cytophagia</taxon>
        <taxon>Cytophagales</taxon>
        <taxon>Fulvivirgaceae</taxon>
        <taxon>Ohtaekwangia</taxon>
    </lineage>
</organism>
<evidence type="ECO:0000313" key="2">
    <source>
        <dbReference type="Proteomes" id="UP000190961"/>
    </source>
</evidence>
<evidence type="ECO:0000313" key="1">
    <source>
        <dbReference type="EMBL" id="SKC84199.1"/>
    </source>
</evidence>
<protein>
    <submittedName>
        <fullName evidence="1">Uncharacterized protein</fullName>
    </submittedName>
</protein>
<dbReference type="STRING" id="688867.SAMN05660236_4705"/>
<dbReference type="EMBL" id="FUZU01000003">
    <property type="protein sequence ID" value="SKC84199.1"/>
    <property type="molecule type" value="Genomic_DNA"/>
</dbReference>
<keyword evidence="2" id="KW-1185">Reference proteome</keyword>